<name>B0C8F6_ACAM1</name>
<evidence type="ECO:0000313" key="1">
    <source>
        <dbReference type="EMBL" id="ABW30111.1"/>
    </source>
</evidence>
<sequence length="39" mass="4288">MDHVGNKNLAFKGESAPVEQTYLGKDISFLDFVTSKNVS</sequence>
<keyword evidence="2" id="KW-1185">Reference proteome</keyword>
<proteinExistence type="predicted"/>
<gene>
    <name evidence="1" type="ordered locus">AM1_5149</name>
</gene>
<dbReference type="HOGENOM" id="CLU_3302994_0_0_3"/>
<protein>
    <submittedName>
        <fullName evidence="1">Uncharacterized protein</fullName>
    </submittedName>
</protein>
<dbReference type="EMBL" id="CP000828">
    <property type="protein sequence ID" value="ABW30111.1"/>
    <property type="molecule type" value="Genomic_DNA"/>
</dbReference>
<dbReference type="AlphaFoldDB" id="B0C8F6"/>
<organism evidence="1 2">
    <name type="scientific">Acaryochloris marina (strain MBIC 11017)</name>
    <dbReference type="NCBI Taxonomy" id="329726"/>
    <lineage>
        <taxon>Bacteria</taxon>
        <taxon>Bacillati</taxon>
        <taxon>Cyanobacteriota</taxon>
        <taxon>Cyanophyceae</taxon>
        <taxon>Acaryochloridales</taxon>
        <taxon>Acaryochloridaceae</taxon>
        <taxon>Acaryochloris</taxon>
    </lineage>
</organism>
<accession>B0C8F6</accession>
<dbReference type="Proteomes" id="UP000000268">
    <property type="component" value="Chromosome"/>
</dbReference>
<dbReference type="STRING" id="329726.AM1_5149"/>
<evidence type="ECO:0000313" key="2">
    <source>
        <dbReference type="Proteomes" id="UP000000268"/>
    </source>
</evidence>
<reference evidence="1 2" key="1">
    <citation type="journal article" date="2008" name="Proc. Natl. Acad. Sci. U.S.A.">
        <title>Niche adaptation and genome expansion in the chlorophyll d-producing cyanobacterium Acaryochloris marina.</title>
        <authorList>
            <person name="Swingley W.D."/>
            <person name="Chen M."/>
            <person name="Cheung P.C."/>
            <person name="Conrad A.L."/>
            <person name="Dejesa L.C."/>
            <person name="Hao J."/>
            <person name="Honchak B.M."/>
            <person name="Karbach L.E."/>
            <person name="Kurdoglu A."/>
            <person name="Lahiri S."/>
            <person name="Mastrian S.D."/>
            <person name="Miyashita H."/>
            <person name="Page L."/>
            <person name="Ramakrishna P."/>
            <person name="Satoh S."/>
            <person name="Sattley W.M."/>
            <person name="Shimada Y."/>
            <person name="Taylor H.L."/>
            <person name="Tomo T."/>
            <person name="Tsuchiya T."/>
            <person name="Wang Z.T."/>
            <person name="Raymond J."/>
            <person name="Mimuro M."/>
            <person name="Blankenship R.E."/>
            <person name="Touchman J.W."/>
        </authorList>
    </citation>
    <scope>NUCLEOTIDE SEQUENCE [LARGE SCALE GENOMIC DNA]</scope>
    <source>
        <strain evidence="2">MBIC 11017</strain>
    </source>
</reference>
<dbReference type="KEGG" id="amr:AM1_5149"/>